<accession>A0ABV8UQL4</accession>
<dbReference type="PANTHER" id="PTHR47505">
    <property type="entry name" value="DNA UTILIZATION PROTEIN YHGH"/>
    <property type="match status" value="1"/>
</dbReference>
<dbReference type="Proteomes" id="UP001595733">
    <property type="component" value="Unassembled WGS sequence"/>
</dbReference>
<evidence type="ECO:0000313" key="4">
    <source>
        <dbReference type="Proteomes" id="UP001595733"/>
    </source>
</evidence>
<organism evidence="3 4">
    <name type="scientific">Chryseomicrobium palamuruense</name>
    <dbReference type="NCBI Taxonomy" id="682973"/>
    <lineage>
        <taxon>Bacteria</taxon>
        <taxon>Bacillati</taxon>
        <taxon>Bacillota</taxon>
        <taxon>Bacilli</taxon>
        <taxon>Bacillales</taxon>
        <taxon>Caryophanaceae</taxon>
        <taxon>Chryseomicrobium</taxon>
    </lineage>
</organism>
<reference evidence="4" key="1">
    <citation type="journal article" date="2019" name="Int. J. Syst. Evol. Microbiol.">
        <title>The Global Catalogue of Microorganisms (GCM) 10K type strain sequencing project: providing services to taxonomists for standard genome sequencing and annotation.</title>
        <authorList>
            <consortium name="The Broad Institute Genomics Platform"/>
            <consortium name="The Broad Institute Genome Sequencing Center for Infectious Disease"/>
            <person name="Wu L."/>
            <person name="Ma J."/>
        </authorList>
    </citation>
    <scope>NUCLEOTIDE SEQUENCE [LARGE SCALE GENOMIC DNA]</scope>
    <source>
        <strain evidence="4">CCUG 50353</strain>
    </source>
</reference>
<comment type="caution">
    <text evidence="3">The sequence shown here is derived from an EMBL/GenBank/DDBJ whole genome shotgun (WGS) entry which is preliminary data.</text>
</comment>
<sequence length="205" mass="23316">MKDCLLCSIPIRQLTWGGLVGRSGDCICDDCRSGFERIDSQPSRSYFQETIYEKSLDTIHCIYSYNDSMKSFFHHYKFLEDAALAEVFRNEFLKLRPAVPIPIAPNFDHLKRSFAPVEALLPAANVLSILEKNTQVKQSTRKRGERVTSTNPFSIRSHVEVPEEVWLVDDIYTTGTTLHQAAYVLKEAGVKKVHGFCLAETLLKK</sequence>
<gene>
    <name evidence="3" type="ORF">ACFO0S_00740</name>
</gene>
<name>A0ABV8UQL4_9BACL</name>
<comment type="similarity">
    <text evidence="1">Belongs to the ComF/GntX family.</text>
</comment>
<dbReference type="SUPFAM" id="SSF53271">
    <property type="entry name" value="PRTase-like"/>
    <property type="match status" value="1"/>
</dbReference>
<dbReference type="CDD" id="cd06223">
    <property type="entry name" value="PRTases_typeI"/>
    <property type="match status" value="1"/>
</dbReference>
<dbReference type="PANTHER" id="PTHR47505:SF1">
    <property type="entry name" value="DNA UTILIZATION PROTEIN YHGH"/>
    <property type="match status" value="1"/>
</dbReference>
<dbReference type="InterPro" id="IPR029057">
    <property type="entry name" value="PRTase-like"/>
</dbReference>
<dbReference type="InterPro" id="IPR051910">
    <property type="entry name" value="ComF/GntX_DNA_util-trans"/>
</dbReference>
<evidence type="ECO:0000313" key="3">
    <source>
        <dbReference type="EMBL" id="MFC4353587.1"/>
    </source>
</evidence>
<evidence type="ECO:0000256" key="1">
    <source>
        <dbReference type="ARBA" id="ARBA00008007"/>
    </source>
</evidence>
<keyword evidence="4" id="KW-1185">Reference proteome</keyword>
<dbReference type="Gene3D" id="3.40.50.2020">
    <property type="match status" value="1"/>
</dbReference>
<dbReference type="InterPro" id="IPR000836">
    <property type="entry name" value="PRTase_dom"/>
</dbReference>
<protein>
    <submittedName>
        <fullName evidence="3">ComF family protein</fullName>
    </submittedName>
</protein>
<proteinExistence type="inferred from homology"/>
<feature type="domain" description="Phosphoribosyltransferase" evidence="2">
    <location>
        <begin position="119"/>
        <end position="199"/>
    </location>
</feature>
<dbReference type="Pfam" id="PF00156">
    <property type="entry name" value="Pribosyltran"/>
    <property type="match status" value="1"/>
</dbReference>
<dbReference type="EMBL" id="JBHSEF010000008">
    <property type="protein sequence ID" value="MFC4353587.1"/>
    <property type="molecule type" value="Genomic_DNA"/>
</dbReference>
<dbReference type="RefSeq" id="WP_378139121.1">
    <property type="nucleotide sequence ID" value="NZ_JBHSEF010000008.1"/>
</dbReference>
<evidence type="ECO:0000259" key="2">
    <source>
        <dbReference type="Pfam" id="PF00156"/>
    </source>
</evidence>